<sequence>MPYTAISLLRSGRRWGSRTDLSSPLWPLMGHKTAHGSRVASHGSILPLSPAHHIDVLSGFSKKDILSGSPSSLMLFIHRFSHLYVQCPPGLRLLCIPLEVSSFLSDLAFPKIYSMLNSPWVYQ</sequence>
<gene>
    <name evidence="1" type="ORF">BRADI_2g14835v3</name>
</gene>
<keyword evidence="3" id="KW-1185">Reference proteome</keyword>
<dbReference type="EnsemblPlants" id="PNT70632">
    <property type="protein sequence ID" value="PNT70632"/>
    <property type="gene ID" value="BRADI_2g14835v3"/>
</dbReference>
<proteinExistence type="predicted"/>
<organism evidence="1">
    <name type="scientific">Brachypodium distachyon</name>
    <name type="common">Purple false brome</name>
    <name type="synonym">Trachynia distachya</name>
    <dbReference type="NCBI Taxonomy" id="15368"/>
    <lineage>
        <taxon>Eukaryota</taxon>
        <taxon>Viridiplantae</taxon>
        <taxon>Streptophyta</taxon>
        <taxon>Embryophyta</taxon>
        <taxon>Tracheophyta</taxon>
        <taxon>Spermatophyta</taxon>
        <taxon>Magnoliopsida</taxon>
        <taxon>Liliopsida</taxon>
        <taxon>Poales</taxon>
        <taxon>Poaceae</taxon>
        <taxon>BOP clade</taxon>
        <taxon>Pooideae</taxon>
        <taxon>Stipodae</taxon>
        <taxon>Brachypodieae</taxon>
        <taxon>Brachypodium</taxon>
    </lineage>
</organism>
<dbReference type="InParanoid" id="A0A2K2D8M4"/>
<evidence type="ECO:0000313" key="2">
    <source>
        <dbReference type="EnsemblPlants" id="PNT70631"/>
    </source>
</evidence>
<dbReference type="EnsemblPlants" id="PNT70631">
    <property type="protein sequence ID" value="PNT70631"/>
    <property type="gene ID" value="BRADI_2g14835v3"/>
</dbReference>
<dbReference type="EMBL" id="CM000881">
    <property type="protein sequence ID" value="PNT70631.1"/>
    <property type="molecule type" value="Genomic_DNA"/>
</dbReference>
<dbReference type="Gramene" id="PNT70631">
    <property type="protein sequence ID" value="PNT70631"/>
    <property type="gene ID" value="BRADI_2g14835v3"/>
</dbReference>
<dbReference type="Proteomes" id="UP000008810">
    <property type="component" value="Chromosome 2"/>
</dbReference>
<evidence type="ECO:0000313" key="1">
    <source>
        <dbReference type="EMBL" id="PNT70631.1"/>
    </source>
</evidence>
<name>A0A2K2D8M4_BRADI</name>
<dbReference type="AlphaFoldDB" id="A0A2K2D8M4"/>
<reference evidence="1 2" key="1">
    <citation type="journal article" date="2010" name="Nature">
        <title>Genome sequencing and analysis of the model grass Brachypodium distachyon.</title>
        <authorList>
            <consortium name="International Brachypodium Initiative"/>
        </authorList>
    </citation>
    <scope>NUCLEOTIDE SEQUENCE [LARGE SCALE GENOMIC DNA]</scope>
    <source>
        <strain evidence="1 2">Bd21</strain>
    </source>
</reference>
<protein>
    <submittedName>
        <fullName evidence="1 2">Uncharacterized protein</fullName>
    </submittedName>
</protein>
<reference evidence="2" key="3">
    <citation type="submission" date="2018-08" db="UniProtKB">
        <authorList>
            <consortium name="EnsemblPlants"/>
        </authorList>
    </citation>
    <scope>IDENTIFICATION</scope>
    <source>
        <strain evidence="2">cv. Bd21</strain>
    </source>
</reference>
<accession>A0A2K2D8M4</accession>
<evidence type="ECO:0000313" key="3">
    <source>
        <dbReference type="Proteomes" id="UP000008810"/>
    </source>
</evidence>
<reference evidence="1" key="2">
    <citation type="submission" date="2017-06" db="EMBL/GenBank/DDBJ databases">
        <title>WGS assembly of Brachypodium distachyon.</title>
        <authorList>
            <consortium name="The International Brachypodium Initiative"/>
            <person name="Lucas S."/>
            <person name="Harmon-Smith M."/>
            <person name="Lail K."/>
            <person name="Tice H."/>
            <person name="Grimwood J."/>
            <person name="Bruce D."/>
            <person name="Barry K."/>
            <person name="Shu S."/>
            <person name="Lindquist E."/>
            <person name="Wang M."/>
            <person name="Pitluck S."/>
            <person name="Vogel J.P."/>
            <person name="Garvin D.F."/>
            <person name="Mockler T.C."/>
            <person name="Schmutz J."/>
            <person name="Rokhsar D."/>
            <person name="Bevan M.W."/>
        </authorList>
    </citation>
    <scope>NUCLEOTIDE SEQUENCE</scope>
    <source>
        <strain evidence="1">Bd21</strain>
    </source>
</reference>
<dbReference type="Gramene" id="PNT70632">
    <property type="protein sequence ID" value="PNT70632"/>
    <property type="gene ID" value="BRADI_2g14835v3"/>
</dbReference>
<dbReference type="EMBL" id="CM000881">
    <property type="protein sequence ID" value="PNT70632.1"/>
    <property type="molecule type" value="Genomic_DNA"/>
</dbReference>